<organism evidence="1 2">
    <name type="scientific">Elizabethkingia miricola</name>
    <name type="common">Chryseobacterium miricola</name>
    <dbReference type="NCBI Taxonomy" id="172045"/>
    <lineage>
        <taxon>Bacteria</taxon>
        <taxon>Pseudomonadati</taxon>
        <taxon>Bacteroidota</taxon>
        <taxon>Flavobacteriia</taxon>
        <taxon>Flavobacteriales</taxon>
        <taxon>Weeksellaceae</taxon>
        <taxon>Elizabethkingia</taxon>
    </lineage>
</organism>
<sequence length="298" mass="32879">MKTFNFNQTGGFKVTTETLSDIQTAYSIVEGVARMAGNMAIISGCVETNAGATVSDGVVMIGEELLNFIGGAKQNTVIIREIKTQKKFENGEMKDVITDRFATFGYSQQSYVWANFKRIPSLNTIEGRFKTIEDFIPTVPLQQIEARLTKLERASKPIIDGNAPVLFMRPANEIPEGWEEATEFRGRFPMGLNPDDLDFKEVLQAGGNKTHTLTMDEIPSHRFSLFGGDGMNTSTIINNPNATTAGKGDSPNDNEDWNYTMTSTSGEPFAGKTNALGGGQYHDIMNPYRVVIFIRFKG</sequence>
<accession>A0ABY3NAN0</accession>
<evidence type="ECO:0008006" key="3">
    <source>
        <dbReference type="Google" id="ProtNLM"/>
    </source>
</evidence>
<dbReference type="RefSeq" id="WP_065082311.1">
    <property type="nucleotide sequence ID" value="NZ_FLSS01000005.1"/>
</dbReference>
<proteinExistence type="predicted"/>
<dbReference type="Proteomes" id="UP000324513">
    <property type="component" value="Unassembled WGS sequence"/>
</dbReference>
<dbReference type="SUPFAM" id="SSF88874">
    <property type="entry name" value="Receptor-binding domain of short tail fibre protein gp12"/>
    <property type="match status" value="1"/>
</dbReference>
<name>A0ABY3NAN0_ELIMR</name>
<dbReference type="CDD" id="cd22641">
    <property type="entry name" value="C24-like"/>
    <property type="match status" value="1"/>
</dbReference>
<evidence type="ECO:0000313" key="1">
    <source>
        <dbReference type="EMBL" id="TYO84560.1"/>
    </source>
</evidence>
<gene>
    <name evidence="1" type="ORF">LX74_03984</name>
</gene>
<keyword evidence="2" id="KW-1185">Reference proteome</keyword>
<comment type="caution">
    <text evidence="1">The sequence shown here is derived from an EMBL/GenBank/DDBJ whole genome shotgun (WGS) entry which is preliminary data.</text>
</comment>
<dbReference type="EMBL" id="VNHK01000021">
    <property type="protein sequence ID" value="TYO84560.1"/>
    <property type="molecule type" value="Genomic_DNA"/>
</dbReference>
<reference evidence="1 2" key="1">
    <citation type="submission" date="2019-07" db="EMBL/GenBank/DDBJ databases">
        <title>Genomic Encyclopedia of Archaeal and Bacterial Type Strains, Phase II (KMG-II): from individual species to whole genera.</title>
        <authorList>
            <person name="Goeker M."/>
        </authorList>
    </citation>
    <scope>NUCLEOTIDE SEQUENCE [LARGE SCALE GENOMIC DNA]</scope>
    <source>
        <strain evidence="1 2">DSM 14571</strain>
    </source>
</reference>
<protein>
    <recommendedName>
        <fullName evidence="3">Phage tail collar domain-containing protein</fullName>
    </recommendedName>
</protein>
<evidence type="ECO:0000313" key="2">
    <source>
        <dbReference type="Proteomes" id="UP000324513"/>
    </source>
</evidence>